<feature type="domain" description="Aminoacyl-transfer RNA synthetases class-II family profile" evidence="10">
    <location>
        <begin position="33"/>
        <end position="329"/>
    </location>
</feature>
<dbReference type="GO" id="GO:0004821">
    <property type="term" value="F:histidine-tRNA ligase activity"/>
    <property type="evidence" value="ECO:0007669"/>
    <property type="project" value="UniProtKB-EC"/>
</dbReference>
<dbReference type="PANTHER" id="PTHR43707">
    <property type="entry name" value="HISTIDYL-TRNA SYNTHETASE"/>
    <property type="match status" value="1"/>
</dbReference>
<keyword evidence="4" id="KW-0547">Nucleotide-binding</keyword>
<evidence type="ECO:0000256" key="4">
    <source>
        <dbReference type="ARBA" id="ARBA00022741"/>
    </source>
</evidence>
<accession>H5SLH2</accession>
<sequence length="425" mass="47948">MAPLFRAPRGTQDILPPQQPWWRLVISRAEETARRFGYRRIDTPIFEQAGLFVRSVGAGTDIVEKETYTFTDRGGEEMTLRAEGTAPICRAYLEHGMHTWPQPVRLYYICPIFRYERPQAGRYRQHHQFGVEAIGDPSPAIDAEVIELGWRFLTDASFGLGLQNLTLLVNSIGCPQDRPAYVQRLRAYYEPLLPRLCPDCQGRRFHKAPLRLLDCKQESCQALAQNAPRSVDFLCPACREHWETLKALLRILDIPFTEEHRLVRGLDYYTRTVFEIQPPEERAQAVVMGGGRYDGLIEELGGKPTPGIGFGSGIERLVLQVQRQALSVPQDAPPDVVVAFARPDALSHAFLLASRLRQQGLCALLAPQRSLKGQLRWATALQARYALLLGDVELQKGTVVVKDMGTGEQWEVPQQEVGARLRPTN</sequence>
<dbReference type="EMBL" id="AP011763">
    <property type="protein sequence ID" value="BAL57008.1"/>
    <property type="molecule type" value="Genomic_DNA"/>
</dbReference>
<protein>
    <recommendedName>
        <fullName evidence="2">histidine--tRNA ligase</fullName>
        <ecNumber evidence="2">6.1.1.21</ecNumber>
    </recommendedName>
    <alternativeName>
        <fullName evidence="8">Histidyl-tRNA synthetase</fullName>
    </alternativeName>
</protein>
<dbReference type="InterPro" id="IPR036621">
    <property type="entry name" value="Anticodon-bd_dom_sf"/>
</dbReference>
<dbReference type="Gene3D" id="3.40.50.800">
    <property type="entry name" value="Anticodon-binding domain"/>
    <property type="match status" value="1"/>
</dbReference>
<dbReference type="CDD" id="cd00773">
    <property type="entry name" value="HisRS-like_core"/>
    <property type="match status" value="1"/>
</dbReference>
<dbReference type="Pfam" id="PF13393">
    <property type="entry name" value="tRNA-synt_His"/>
    <property type="match status" value="1"/>
</dbReference>
<gene>
    <name evidence="11" type="ORF">HGMM_F46A05C47</name>
</gene>
<dbReference type="SUPFAM" id="SSF52954">
    <property type="entry name" value="Class II aaRS ABD-related"/>
    <property type="match status" value="1"/>
</dbReference>
<evidence type="ECO:0000256" key="5">
    <source>
        <dbReference type="ARBA" id="ARBA00022840"/>
    </source>
</evidence>
<dbReference type="InterPro" id="IPR004154">
    <property type="entry name" value="Anticodon-bd"/>
</dbReference>
<evidence type="ECO:0000256" key="6">
    <source>
        <dbReference type="ARBA" id="ARBA00022917"/>
    </source>
</evidence>
<keyword evidence="3" id="KW-0436">Ligase</keyword>
<dbReference type="Gene3D" id="3.30.930.10">
    <property type="entry name" value="Bira Bifunctional Protein, Domain 2"/>
    <property type="match status" value="1"/>
</dbReference>
<comment type="similarity">
    <text evidence="1">Belongs to the class-II aminoacyl-tRNA synthetase family.</text>
</comment>
<comment type="catalytic activity">
    <reaction evidence="9">
        <text>tRNA(His) + L-histidine + ATP = L-histidyl-tRNA(His) + AMP + diphosphate + H(+)</text>
        <dbReference type="Rhea" id="RHEA:17313"/>
        <dbReference type="Rhea" id="RHEA-COMP:9665"/>
        <dbReference type="Rhea" id="RHEA-COMP:9689"/>
        <dbReference type="ChEBI" id="CHEBI:15378"/>
        <dbReference type="ChEBI" id="CHEBI:30616"/>
        <dbReference type="ChEBI" id="CHEBI:33019"/>
        <dbReference type="ChEBI" id="CHEBI:57595"/>
        <dbReference type="ChEBI" id="CHEBI:78442"/>
        <dbReference type="ChEBI" id="CHEBI:78527"/>
        <dbReference type="ChEBI" id="CHEBI:456215"/>
        <dbReference type="EC" id="6.1.1.21"/>
    </reaction>
</comment>
<evidence type="ECO:0000256" key="3">
    <source>
        <dbReference type="ARBA" id="ARBA00022598"/>
    </source>
</evidence>
<keyword evidence="7 11" id="KW-0030">Aminoacyl-tRNA synthetase</keyword>
<dbReference type="EC" id="6.1.1.21" evidence="2"/>
<dbReference type="InterPro" id="IPR006195">
    <property type="entry name" value="aa-tRNA-synth_II"/>
</dbReference>
<evidence type="ECO:0000259" key="10">
    <source>
        <dbReference type="PROSITE" id="PS50862"/>
    </source>
</evidence>
<proteinExistence type="inferred from homology"/>
<dbReference type="InterPro" id="IPR015807">
    <property type="entry name" value="His-tRNA-ligase"/>
</dbReference>
<dbReference type="PANTHER" id="PTHR43707:SF1">
    <property type="entry name" value="HISTIDINE--TRNA LIGASE, MITOCHONDRIAL-RELATED"/>
    <property type="match status" value="1"/>
</dbReference>
<dbReference type="GO" id="GO:0005524">
    <property type="term" value="F:ATP binding"/>
    <property type="evidence" value="ECO:0007669"/>
    <property type="project" value="UniProtKB-KW"/>
</dbReference>
<evidence type="ECO:0000256" key="1">
    <source>
        <dbReference type="ARBA" id="ARBA00008226"/>
    </source>
</evidence>
<dbReference type="InterPro" id="IPR045864">
    <property type="entry name" value="aa-tRNA-synth_II/BPL/LPL"/>
</dbReference>
<reference evidence="11" key="2">
    <citation type="journal article" date="2012" name="PLoS ONE">
        <title>A Deeply Branching Thermophilic Bacterium with an Ancient Acetyl-CoA Pathway Dominates a Subsurface Ecosystem.</title>
        <authorList>
            <person name="Takami H."/>
            <person name="Noguchi H."/>
            <person name="Takaki Y."/>
            <person name="Uchiyama I."/>
            <person name="Toyoda A."/>
            <person name="Nishi S."/>
            <person name="Chee G.-J."/>
            <person name="Arai W."/>
            <person name="Nunoura T."/>
            <person name="Itoh T."/>
            <person name="Hattori M."/>
            <person name="Takai K."/>
        </authorList>
    </citation>
    <scope>NUCLEOTIDE SEQUENCE</scope>
</reference>
<dbReference type="InterPro" id="IPR004516">
    <property type="entry name" value="HisRS/HisZ"/>
</dbReference>
<dbReference type="SUPFAM" id="SSF55681">
    <property type="entry name" value="Class II aaRS and biotin synthetases"/>
    <property type="match status" value="1"/>
</dbReference>
<dbReference type="InterPro" id="IPR041715">
    <property type="entry name" value="HisRS-like_core"/>
</dbReference>
<name>H5SLH2_9ZZZZ</name>
<dbReference type="InterPro" id="IPR033656">
    <property type="entry name" value="HisRS_anticodon"/>
</dbReference>
<evidence type="ECO:0000313" key="11">
    <source>
        <dbReference type="EMBL" id="BAL57008.1"/>
    </source>
</evidence>
<dbReference type="PROSITE" id="PS50862">
    <property type="entry name" value="AA_TRNA_LIGASE_II"/>
    <property type="match status" value="1"/>
</dbReference>
<keyword evidence="6" id="KW-0648">Protein biosynthesis</keyword>
<reference evidence="11" key="1">
    <citation type="journal article" date="2005" name="Environ. Microbiol.">
        <title>Genetic and functional properties of uncultivated thermophilic crenarchaeotes from a subsurface gold mine as revealed by analysis of genome fragments.</title>
        <authorList>
            <person name="Nunoura T."/>
            <person name="Hirayama H."/>
            <person name="Takami H."/>
            <person name="Oida H."/>
            <person name="Nishi S."/>
            <person name="Shimamura S."/>
            <person name="Suzuki Y."/>
            <person name="Inagaki F."/>
            <person name="Takai K."/>
            <person name="Nealson K.H."/>
            <person name="Horikoshi K."/>
        </authorList>
    </citation>
    <scope>NUCLEOTIDE SEQUENCE</scope>
</reference>
<evidence type="ECO:0000256" key="8">
    <source>
        <dbReference type="ARBA" id="ARBA00030619"/>
    </source>
</evidence>
<dbReference type="AlphaFoldDB" id="H5SLH2"/>
<evidence type="ECO:0000256" key="9">
    <source>
        <dbReference type="ARBA" id="ARBA00047639"/>
    </source>
</evidence>
<dbReference type="PIRSF" id="PIRSF001549">
    <property type="entry name" value="His-tRNA_synth"/>
    <property type="match status" value="1"/>
</dbReference>
<organism evidence="11">
    <name type="scientific">uncultured prokaryote</name>
    <dbReference type="NCBI Taxonomy" id="198431"/>
    <lineage>
        <taxon>unclassified sequences</taxon>
        <taxon>environmental samples</taxon>
    </lineage>
</organism>
<dbReference type="HAMAP" id="MF_00127">
    <property type="entry name" value="His_tRNA_synth"/>
    <property type="match status" value="1"/>
</dbReference>
<evidence type="ECO:0000256" key="2">
    <source>
        <dbReference type="ARBA" id="ARBA00012815"/>
    </source>
</evidence>
<keyword evidence="5" id="KW-0067">ATP-binding</keyword>
<dbReference type="CDD" id="cd00859">
    <property type="entry name" value="HisRS_anticodon"/>
    <property type="match status" value="1"/>
</dbReference>
<evidence type="ECO:0000256" key="7">
    <source>
        <dbReference type="ARBA" id="ARBA00023146"/>
    </source>
</evidence>
<dbReference type="NCBIfam" id="TIGR00442">
    <property type="entry name" value="hisS"/>
    <property type="match status" value="1"/>
</dbReference>
<dbReference type="Pfam" id="PF03129">
    <property type="entry name" value="HGTP_anticodon"/>
    <property type="match status" value="1"/>
</dbReference>